<keyword evidence="3" id="KW-1185">Reference proteome</keyword>
<gene>
    <name evidence="2" type="ORF">E3N88_39694</name>
</gene>
<evidence type="ECO:0000256" key="1">
    <source>
        <dbReference type="SAM" id="MobiDB-lite"/>
    </source>
</evidence>
<organism evidence="2 3">
    <name type="scientific">Mikania micrantha</name>
    <name type="common">bitter vine</name>
    <dbReference type="NCBI Taxonomy" id="192012"/>
    <lineage>
        <taxon>Eukaryota</taxon>
        <taxon>Viridiplantae</taxon>
        <taxon>Streptophyta</taxon>
        <taxon>Embryophyta</taxon>
        <taxon>Tracheophyta</taxon>
        <taxon>Spermatophyta</taxon>
        <taxon>Magnoliopsida</taxon>
        <taxon>eudicotyledons</taxon>
        <taxon>Gunneridae</taxon>
        <taxon>Pentapetalae</taxon>
        <taxon>asterids</taxon>
        <taxon>campanulids</taxon>
        <taxon>Asterales</taxon>
        <taxon>Asteraceae</taxon>
        <taxon>Asteroideae</taxon>
        <taxon>Heliantheae alliance</taxon>
        <taxon>Eupatorieae</taxon>
        <taxon>Mikania</taxon>
    </lineage>
</organism>
<feature type="region of interest" description="Disordered" evidence="1">
    <location>
        <begin position="1"/>
        <end position="41"/>
    </location>
</feature>
<protein>
    <submittedName>
        <fullName evidence="2">Uncharacterized protein</fullName>
    </submittedName>
</protein>
<name>A0A5N6LKQ4_9ASTR</name>
<evidence type="ECO:0000313" key="3">
    <source>
        <dbReference type="Proteomes" id="UP000326396"/>
    </source>
</evidence>
<dbReference type="Proteomes" id="UP000326396">
    <property type="component" value="Linkage Group LG9"/>
</dbReference>
<reference evidence="2 3" key="1">
    <citation type="submission" date="2019-05" db="EMBL/GenBank/DDBJ databases">
        <title>Mikania micrantha, genome provides insights into the molecular mechanism of rapid growth.</title>
        <authorList>
            <person name="Liu B."/>
        </authorList>
    </citation>
    <scope>NUCLEOTIDE SEQUENCE [LARGE SCALE GENOMIC DNA]</scope>
    <source>
        <strain evidence="2">NLD-2019</strain>
        <tissue evidence="2">Leaf</tissue>
    </source>
</reference>
<feature type="compositionally biased region" description="Low complexity" evidence="1">
    <location>
        <begin position="28"/>
        <end position="41"/>
    </location>
</feature>
<sequence length="154" mass="17214">MNPISADSLNGSSNLGPVAPKSFSGPNSVDRSSSFRSESSRPTGYRNILLLLREMVKDFLKLGMLRDIPVTPATSSSSEDQINIKQNIDKNSQLINATMKTPLQTSFSYSVSRLFSSLTEDYSLITCQRSMRTVLSLTTQLEFDFQKEMEMLKQ</sequence>
<accession>A0A5N6LKQ4</accession>
<evidence type="ECO:0000313" key="2">
    <source>
        <dbReference type="EMBL" id="KAD2392717.1"/>
    </source>
</evidence>
<comment type="caution">
    <text evidence="2">The sequence shown here is derived from an EMBL/GenBank/DDBJ whole genome shotgun (WGS) entry which is preliminary data.</text>
</comment>
<dbReference type="EMBL" id="SZYD01000019">
    <property type="protein sequence ID" value="KAD2392717.1"/>
    <property type="molecule type" value="Genomic_DNA"/>
</dbReference>
<proteinExistence type="predicted"/>
<dbReference type="AlphaFoldDB" id="A0A5N6LKQ4"/>
<feature type="compositionally biased region" description="Polar residues" evidence="1">
    <location>
        <begin position="1"/>
        <end position="15"/>
    </location>
</feature>